<comment type="similarity">
    <text evidence="1 6 7">Belongs to the glutamine synthetase family.</text>
</comment>
<evidence type="ECO:0000313" key="12">
    <source>
        <dbReference type="Proteomes" id="UP000770717"/>
    </source>
</evidence>
<dbReference type="GO" id="GO:0016020">
    <property type="term" value="C:membrane"/>
    <property type="evidence" value="ECO:0007669"/>
    <property type="project" value="TreeGrafter"/>
</dbReference>
<dbReference type="InterPro" id="IPR008147">
    <property type="entry name" value="Gln_synt_N"/>
</dbReference>
<dbReference type="PANTHER" id="PTHR43407:SF1">
    <property type="entry name" value="LENGSIN"/>
    <property type="match status" value="1"/>
</dbReference>
<evidence type="ECO:0000259" key="10">
    <source>
        <dbReference type="PROSITE" id="PS51987"/>
    </source>
</evidence>
<dbReference type="Proteomes" id="UP000770717">
    <property type="component" value="Unassembled WGS sequence"/>
</dbReference>
<dbReference type="InterPro" id="IPR008146">
    <property type="entry name" value="Gln_synth_cat_dom"/>
</dbReference>
<feature type="region of interest" description="Disordered" evidence="8">
    <location>
        <begin position="164"/>
        <end position="183"/>
    </location>
</feature>
<dbReference type="FunFam" id="3.30.590.10:FF:000009">
    <property type="entry name" value="Lengsin, lens protein with glutamine synthetase domain"/>
    <property type="match status" value="1"/>
</dbReference>
<comment type="subunit">
    <text evidence="3">Dodecamer. Interacts with BFSP2 and VIM.</text>
</comment>
<keyword evidence="12" id="KW-1185">Reference proteome</keyword>
<feature type="domain" description="GS catalytic" evidence="10">
    <location>
        <begin position="315"/>
        <end position="640"/>
    </location>
</feature>
<feature type="region of interest" description="Disordered" evidence="8">
    <location>
        <begin position="119"/>
        <end position="139"/>
    </location>
</feature>
<gene>
    <name evidence="11" type="ORF">GDO78_001567</name>
</gene>
<dbReference type="GO" id="GO:0005737">
    <property type="term" value="C:cytoplasm"/>
    <property type="evidence" value="ECO:0007669"/>
    <property type="project" value="TreeGrafter"/>
</dbReference>
<dbReference type="SMART" id="SM01230">
    <property type="entry name" value="Gln-synt_C"/>
    <property type="match status" value="1"/>
</dbReference>
<proteinExistence type="inferred from homology"/>
<evidence type="ECO:0000256" key="6">
    <source>
        <dbReference type="PROSITE-ProRule" id="PRU01330"/>
    </source>
</evidence>
<evidence type="ECO:0000256" key="1">
    <source>
        <dbReference type="ARBA" id="ARBA00009897"/>
    </source>
</evidence>
<dbReference type="SUPFAM" id="SSF55931">
    <property type="entry name" value="Glutamine synthetase/guanido kinase"/>
    <property type="match status" value="1"/>
</dbReference>
<dbReference type="SUPFAM" id="SSF54368">
    <property type="entry name" value="Glutamine synthetase, N-terminal domain"/>
    <property type="match status" value="1"/>
</dbReference>
<feature type="domain" description="GS beta-grasp" evidence="9">
    <location>
        <begin position="214"/>
        <end position="308"/>
    </location>
</feature>
<dbReference type="InterPro" id="IPR036651">
    <property type="entry name" value="Gln_synt_N_sf"/>
</dbReference>
<evidence type="ECO:0000256" key="4">
    <source>
        <dbReference type="ARBA" id="ARBA00039404"/>
    </source>
</evidence>
<comment type="function">
    <text evidence="2">May act as a component of the cytoskeleton or as a chaperone for the reorganization of intermediate filament proteins during terminal differentiation in the lens. Does not seem to have enzymatic activity.</text>
</comment>
<dbReference type="Pfam" id="PF00120">
    <property type="entry name" value="Gln-synt_C"/>
    <property type="match status" value="1"/>
</dbReference>
<dbReference type="PROSITE" id="PS51987">
    <property type="entry name" value="GS_CATALYTIC"/>
    <property type="match status" value="1"/>
</dbReference>
<name>A0A8J6KJ66_ELECQ</name>
<evidence type="ECO:0000256" key="8">
    <source>
        <dbReference type="SAM" id="MobiDB-lite"/>
    </source>
</evidence>
<reference evidence="11" key="1">
    <citation type="thesis" date="2020" institute="ProQuest LLC" country="789 East Eisenhower Parkway, Ann Arbor, MI, USA">
        <title>Comparative Genomics and Chromosome Evolution.</title>
        <authorList>
            <person name="Mudd A.B."/>
        </authorList>
    </citation>
    <scope>NUCLEOTIDE SEQUENCE</scope>
    <source>
        <strain evidence="11">HN-11 Male</strain>
        <tissue evidence="11">Kidney and liver</tissue>
    </source>
</reference>
<dbReference type="InterPro" id="IPR014746">
    <property type="entry name" value="Gln_synth/guanido_kin_cat_dom"/>
</dbReference>
<dbReference type="PANTHER" id="PTHR43407">
    <property type="entry name" value="GLUTAMINE SYNTHETASE"/>
    <property type="match status" value="1"/>
</dbReference>
<sequence>MESVVAIQTSGTKHAEDVAEEKVNSKQGVKNMHEKPNEYLLPLGSAIPKETLEELKSILKESPLITCKNKLPQKPPTSTILIHPPNQAEKPSENLGLTFETFKPYWGKENYKLQCAKTPESSESHDLLTGQTLPDHPESQEEEQLMQPILPFVGNQKLIPDKSNNASGIKFDPPSSDESICSSSKRVYATSSGTRNPLQIISYVEHIKQQIAREDIRFVRFEAADLHGVSRWKTIPARFFQERAVNGIYMPRSYLELTLSPKNNEVDHINSKHFSCDIILKPDLQTFRVLPWTEKTARVICDSFTFLGDPLLTSPRYLAKRLLNQLEDIGFFLHASFTYEFCIFAITEMINSKSVSFPAATLLTDYDQSFIQELFDGMYYIGGNIESFSSSIGSGQMEITFQPDYGLQAADNAFTFRTAIKEVAKKHGCLASFYTDMVGFYNSGVLSHSLWDINGKNLFYSGTHMQELTDIGKNWLSGLLLHSAALSGLVAPGVACRKHLSNDVKESQDSISATWGFNNNSATYNVKSSCNNETYIVNKLCSAMANPYLVLAATVAAGLDGIKKGLNFFDSISSNTDPPGLKVSPIPLKLEDALSALQEDKCIRASLGEPFIRYFIAMKQYELETEEVDTERNKFLEYFI</sequence>
<dbReference type="EMBL" id="WNTK01000001">
    <property type="protein sequence ID" value="KAG9493760.1"/>
    <property type="molecule type" value="Genomic_DNA"/>
</dbReference>
<organism evidence="11 12">
    <name type="scientific">Eleutherodactylus coqui</name>
    <name type="common">Puerto Rican coqui</name>
    <dbReference type="NCBI Taxonomy" id="57060"/>
    <lineage>
        <taxon>Eukaryota</taxon>
        <taxon>Metazoa</taxon>
        <taxon>Chordata</taxon>
        <taxon>Craniata</taxon>
        <taxon>Vertebrata</taxon>
        <taxon>Euteleostomi</taxon>
        <taxon>Amphibia</taxon>
        <taxon>Batrachia</taxon>
        <taxon>Anura</taxon>
        <taxon>Neobatrachia</taxon>
        <taxon>Hyloidea</taxon>
        <taxon>Eleutherodactylidae</taxon>
        <taxon>Eleutherodactylinae</taxon>
        <taxon>Eleutherodactylus</taxon>
        <taxon>Eleutherodactylus</taxon>
    </lineage>
</organism>
<dbReference type="Gene3D" id="3.10.20.70">
    <property type="entry name" value="Glutamine synthetase, N-terminal domain"/>
    <property type="match status" value="1"/>
</dbReference>
<evidence type="ECO:0000256" key="3">
    <source>
        <dbReference type="ARBA" id="ARBA00038790"/>
    </source>
</evidence>
<evidence type="ECO:0000313" key="11">
    <source>
        <dbReference type="EMBL" id="KAG9493760.1"/>
    </source>
</evidence>
<evidence type="ECO:0000256" key="7">
    <source>
        <dbReference type="RuleBase" id="RU000384"/>
    </source>
</evidence>
<evidence type="ECO:0000256" key="2">
    <source>
        <dbReference type="ARBA" id="ARBA00037583"/>
    </source>
</evidence>
<dbReference type="GO" id="GO:0004356">
    <property type="term" value="F:glutamine synthetase activity"/>
    <property type="evidence" value="ECO:0007669"/>
    <property type="project" value="InterPro"/>
</dbReference>
<dbReference type="Gene3D" id="3.30.590.10">
    <property type="entry name" value="Glutamine synthetase/guanido kinase, catalytic domain"/>
    <property type="match status" value="1"/>
</dbReference>
<evidence type="ECO:0000259" key="9">
    <source>
        <dbReference type="PROSITE" id="PS51986"/>
    </source>
</evidence>
<accession>A0A8J6KJ66</accession>
<comment type="caution">
    <text evidence="11">The sequence shown here is derived from an EMBL/GenBank/DDBJ whole genome shotgun (WGS) entry which is preliminary data.</text>
</comment>
<dbReference type="FunFam" id="3.10.20.70:FF:000007">
    <property type="entry name" value="LOW QUALITY PROTEIN: lengsin"/>
    <property type="match status" value="1"/>
</dbReference>
<dbReference type="OrthoDB" id="77835at2759"/>
<evidence type="ECO:0000256" key="5">
    <source>
        <dbReference type="ARBA" id="ARBA00042675"/>
    </source>
</evidence>
<feature type="region of interest" description="Disordered" evidence="8">
    <location>
        <begin position="1"/>
        <end position="33"/>
    </location>
</feature>
<feature type="compositionally biased region" description="Polar residues" evidence="8">
    <location>
        <begin position="1"/>
        <end position="12"/>
    </location>
</feature>
<protein>
    <recommendedName>
        <fullName evidence="4">Lengsin</fullName>
    </recommendedName>
    <alternativeName>
        <fullName evidence="5">Glutamate-ammonia ligase domain-containing protein 1</fullName>
    </alternativeName>
</protein>
<dbReference type="AlphaFoldDB" id="A0A8J6KJ66"/>
<feature type="compositionally biased region" description="Basic and acidic residues" evidence="8">
    <location>
        <begin position="13"/>
        <end position="24"/>
    </location>
</feature>
<dbReference type="GO" id="GO:0006542">
    <property type="term" value="P:glutamine biosynthetic process"/>
    <property type="evidence" value="ECO:0007669"/>
    <property type="project" value="InterPro"/>
</dbReference>
<dbReference type="PROSITE" id="PS51986">
    <property type="entry name" value="GS_BETA_GRASP"/>
    <property type="match status" value="1"/>
</dbReference>